<reference evidence="4" key="1">
    <citation type="journal article" date="2019" name="Int. J. Syst. Evol. Microbiol.">
        <title>The Global Catalogue of Microorganisms (GCM) 10K type strain sequencing project: providing services to taxonomists for standard genome sequencing and annotation.</title>
        <authorList>
            <consortium name="The Broad Institute Genomics Platform"/>
            <consortium name="The Broad Institute Genome Sequencing Center for Infectious Disease"/>
            <person name="Wu L."/>
            <person name="Ma J."/>
        </authorList>
    </citation>
    <scope>NUCLEOTIDE SEQUENCE [LARGE SCALE GENOMIC DNA]</scope>
    <source>
        <strain evidence="4">JCM 17805</strain>
    </source>
</reference>
<dbReference type="RefSeq" id="WP_345194571.1">
    <property type="nucleotide sequence ID" value="NZ_BAABFL010000110.1"/>
</dbReference>
<evidence type="ECO:0000313" key="4">
    <source>
        <dbReference type="Proteomes" id="UP001500604"/>
    </source>
</evidence>
<keyword evidence="2" id="KW-1133">Transmembrane helix</keyword>
<keyword evidence="4" id="KW-1185">Reference proteome</keyword>
<feature type="compositionally biased region" description="Basic and acidic residues" evidence="1">
    <location>
        <begin position="40"/>
        <end position="58"/>
    </location>
</feature>
<feature type="compositionally biased region" description="Basic and acidic residues" evidence="1">
    <location>
        <begin position="234"/>
        <end position="247"/>
    </location>
</feature>
<comment type="caution">
    <text evidence="3">The sequence shown here is derived from an EMBL/GenBank/DDBJ whole genome shotgun (WGS) entry which is preliminary data.</text>
</comment>
<feature type="compositionally biased region" description="Polar residues" evidence="1">
    <location>
        <begin position="29"/>
        <end position="38"/>
    </location>
</feature>
<feature type="compositionally biased region" description="Polar residues" evidence="1">
    <location>
        <begin position="212"/>
        <end position="226"/>
    </location>
</feature>
<sequence>MDFGLQRNSVEAGKPLLGETGGNEEKDSISNVNATCSGIDSDKTPKTQVGERDAEAMDSRAASLPSLQESSIEEGEARQAVCCLIVKGVFILGFLVAASVVTGIVNENPEITDRAKIGTSVTAFAVAVISSICLLCKCGTTQQCEHASYYNKVKSHDVESAHSIEDRGKESVLSAYDMNKEADGGVLSSSMMEAVEDDKPHSEEEPQDDLQADSSDNQTELSQSGRQPAKKVTTKAEIHALRQETIV</sequence>
<feature type="transmembrane region" description="Helical" evidence="2">
    <location>
        <begin position="117"/>
        <end position="136"/>
    </location>
</feature>
<evidence type="ECO:0008006" key="5">
    <source>
        <dbReference type="Google" id="ProtNLM"/>
    </source>
</evidence>
<evidence type="ECO:0000256" key="2">
    <source>
        <dbReference type="SAM" id="Phobius"/>
    </source>
</evidence>
<keyword evidence="2" id="KW-0812">Transmembrane</keyword>
<evidence type="ECO:0000256" key="1">
    <source>
        <dbReference type="SAM" id="MobiDB-lite"/>
    </source>
</evidence>
<gene>
    <name evidence="3" type="ORF">GCM10023116_11210</name>
</gene>
<organism evidence="3 4">
    <name type="scientific">Kistimonas scapharcae</name>
    <dbReference type="NCBI Taxonomy" id="1036133"/>
    <lineage>
        <taxon>Bacteria</taxon>
        <taxon>Pseudomonadati</taxon>
        <taxon>Pseudomonadota</taxon>
        <taxon>Gammaproteobacteria</taxon>
        <taxon>Oceanospirillales</taxon>
        <taxon>Endozoicomonadaceae</taxon>
        <taxon>Kistimonas</taxon>
    </lineage>
</organism>
<dbReference type="Proteomes" id="UP001500604">
    <property type="component" value="Unassembled WGS sequence"/>
</dbReference>
<evidence type="ECO:0000313" key="3">
    <source>
        <dbReference type="EMBL" id="GAA4648847.1"/>
    </source>
</evidence>
<feature type="region of interest" description="Disordered" evidence="1">
    <location>
        <begin position="193"/>
        <end position="247"/>
    </location>
</feature>
<feature type="region of interest" description="Disordered" evidence="1">
    <location>
        <begin position="1"/>
        <end position="69"/>
    </location>
</feature>
<feature type="transmembrane region" description="Helical" evidence="2">
    <location>
        <begin position="80"/>
        <end position="105"/>
    </location>
</feature>
<keyword evidence="2" id="KW-0472">Membrane</keyword>
<accession>A0ABP8UZ08</accession>
<protein>
    <recommendedName>
        <fullName evidence="5">Transmembrane protein</fullName>
    </recommendedName>
</protein>
<name>A0ABP8UZ08_9GAMM</name>
<proteinExistence type="predicted"/>
<dbReference type="EMBL" id="BAABFL010000110">
    <property type="protein sequence ID" value="GAA4648847.1"/>
    <property type="molecule type" value="Genomic_DNA"/>
</dbReference>